<evidence type="ECO:0000256" key="7">
    <source>
        <dbReference type="ARBA" id="ARBA00049244"/>
    </source>
</evidence>
<dbReference type="GO" id="GO:0003887">
    <property type="term" value="F:DNA-directed DNA polymerase activity"/>
    <property type="evidence" value="ECO:0007669"/>
    <property type="project" value="UniProtKB-KW"/>
</dbReference>
<dbReference type="GO" id="GO:0006261">
    <property type="term" value="P:DNA-templated DNA replication"/>
    <property type="evidence" value="ECO:0007669"/>
    <property type="project" value="TreeGrafter"/>
</dbReference>
<feature type="compositionally biased region" description="Basic and acidic residues" evidence="9">
    <location>
        <begin position="351"/>
        <end position="378"/>
    </location>
</feature>
<organism evidence="11">
    <name type="scientific">candidate division WS2 bacterium ADurb.Bin280</name>
    <dbReference type="NCBI Taxonomy" id="1852829"/>
    <lineage>
        <taxon>Bacteria</taxon>
        <taxon>candidate division WS2</taxon>
    </lineage>
</organism>
<dbReference type="InterPro" id="IPR050238">
    <property type="entry name" value="DNA_Rep/Repair_Clamp_Loader"/>
</dbReference>
<dbReference type="GO" id="GO:0009360">
    <property type="term" value="C:DNA polymerase III complex"/>
    <property type="evidence" value="ECO:0007669"/>
    <property type="project" value="InterPro"/>
</dbReference>
<evidence type="ECO:0000256" key="8">
    <source>
        <dbReference type="RuleBase" id="RU364063"/>
    </source>
</evidence>
<dbReference type="Gene3D" id="3.40.50.300">
    <property type="entry name" value="P-loop containing nucleotide triphosphate hydrolases"/>
    <property type="match status" value="1"/>
</dbReference>
<dbReference type="Proteomes" id="UP000485367">
    <property type="component" value="Unassembled WGS sequence"/>
</dbReference>
<comment type="subunit">
    <text evidence="8">DNA polymerase III contains a core (composed of alpha, epsilon and theta chains) that associates with a tau subunit. This core dimerizes to form the POLIII' complex. PolIII' associates with the gamma complex (composed of gamma, delta, delta', psi and chi chains) and with the beta chain to form the complete DNA polymerase III complex.</text>
</comment>
<keyword evidence="8 11" id="KW-0548">Nucleotidyltransferase</keyword>
<keyword evidence="4" id="KW-0862">Zinc</keyword>
<protein>
    <recommendedName>
        <fullName evidence="8">DNA polymerase III subunit gamma/tau</fullName>
        <ecNumber evidence="8">2.7.7.7</ecNumber>
    </recommendedName>
</protein>
<dbReference type="PANTHER" id="PTHR11669:SF0">
    <property type="entry name" value="PROTEIN STICHEL-LIKE 2"/>
    <property type="match status" value="1"/>
</dbReference>
<dbReference type="InterPro" id="IPR003593">
    <property type="entry name" value="AAA+_ATPase"/>
</dbReference>
<dbReference type="CDD" id="cd00009">
    <property type="entry name" value="AAA"/>
    <property type="match status" value="1"/>
</dbReference>
<dbReference type="InterPro" id="IPR045085">
    <property type="entry name" value="HLD_clamp_pol_III_gamma_tau"/>
</dbReference>
<dbReference type="PANTHER" id="PTHR11669">
    <property type="entry name" value="REPLICATION FACTOR C / DNA POLYMERASE III GAMMA-TAU SUBUNIT"/>
    <property type="match status" value="1"/>
</dbReference>
<keyword evidence="2" id="KW-0479">Metal-binding</keyword>
<comment type="caution">
    <text evidence="11">The sequence shown here is derived from an EMBL/GenBank/DDBJ whole genome shotgun (WGS) entry which is preliminary data.</text>
</comment>
<dbReference type="FunFam" id="3.40.50.300:FF:000014">
    <property type="entry name" value="DNA polymerase III subunit gamma/tau"/>
    <property type="match status" value="1"/>
</dbReference>
<proteinExistence type="inferred from homology"/>
<feature type="domain" description="AAA+ ATPase" evidence="10">
    <location>
        <begin position="35"/>
        <end position="176"/>
    </location>
</feature>
<dbReference type="GO" id="GO:0046872">
    <property type="term" value="F:metal ion binding"/>
    <property type="evidence" value="ECO:0007669"/>
    <property type="project" value="UniProtKB-KW"/>
</dbReference>
<gene>
    <name evidence="8 11" type="primary">dnaX</name>
    <name evidence="11" type="ORF">BWY43_00431</name>
</gene>
<dbReference type="Pfam" id="PF22608">
    <property type="entry name" value="DNAX_ATPase_lid"/>
    <property type="match status" value="1"/>
</dbReference>
<evidence type="ECO:0000256" key="1">
    <source>
        <dbReference type="ARBA" id="ARBA00006360"/>
    </source>
</evidence>
<dbReference type="InterPro" id="IPR001270">
    <property type="entry name" value="ClpA/B"/>
</dbReference>
<dbReference type="EC" id="2.7.7.7" evidence="8"/>
<dbReference type="InterPro" id="IPR027417">
    <property type="entry name" value="P-loop_NTPase"/>
</dbReference>
<evidence type="ECO:0000256" key="9">
    <source>
        <dbReference type="SAM" id="MobiDB-lite"/>
    </source>
</evidence>
<dbReference type="GO" id="GO:0005524">
    <property type="term" value="F:ATP binding"/>
    <property type="evidence" value="ECO:0007669"/>
    <property type="project" value="UniProtKB-KW"/>
</dbReference>
<feature type="region of interest" description="Disordered" evidence="9">
    <location>
        <begin position="340"/>
        <end position="378"/>
    </location>
</feature>
<keyword evidence="8 11" id="KW-0808">Transferase</keyword>
<evidence type="ECO:0000256" key="4">
    <source>
        <dbReference type="ARBA" id="ARBA00022833"/>
    </source>
</evidence>
<dbReference type="SUPFAM" id="SSF52540">
    <property type="entry name" value="P-loop containing nucleoside triphosphate hydrolases"/>
    <property type="match status" value="1"/>
</dbReference>
<accession>A0A1V5SEK3</accession>
<dbReference type="Gene3D" id="1.10.8.60">
    <property type="match status" value="1"/>
</dbReference>
<keyword evidence="8" id="KW-0235">DNA replication</keyword>
<dbReference type="SMART" id="SM00382">
    <property type="entry name" value="AAA"/>
    <property type="match status" value="1"/>
</dbReference>
<evidence type="ECO:0000313" key="11">
    <source>
        <dbReference type="EMBL" id="OQA52611.1"/>
    </source>
</evidence>
<keyword evidence="5 8" id="KW-0067">ATP-binding</keyword>
<comment type="function">
    <text evidence="8">DNA polymerase III is a complex, multichain enzyme responsible for most of the replicative synthesis in bacteria. This DNA polymerase also exhibits 3' to 5' exonuclease activity.</text>
</comment>
<comment type="similarity">
    <text evidence="1 8">Belongs to the DnaX/STICHEL family.</text>
</comment>
<keyword evidence="3 8" id="KW-0547">Nucleotide-binding</keyword>
<evidence type="ECO:0000256" key="2">
    <source>
        <dbReference type="ARBA" id="ARBA00022723"/>
    </source>
</evidence>
<evidence type="ECO:0000259" key="10">
    <source>
        <dbReference type="SMART" id="SM00382"/>
    </source>
</evidence>
<reference evidence="11" key="1">
    <citation type="submission" date="2017-02" db="EMBL/GenBank/DDBJ databases">
        <title>Delving into the versatile metabolic prowess of the omnipresent phylum Bacteroidetes.</title>
        <authorList>
            <person name="Nobu M.K."/>
            <person name="Mei R."/>
            <person name="Narihiro T."/>
            <person name="Kuroda K."/>
            <person name="Liu W.-T."/>
        </authorList>
    </citation>
    <scope>NUCLEOTIDE SEQUENCE</scope>
    <source>
        <strain evidence="11">ADurb.Bin280</strain>
    </source>
</reference>
<name>A0A1V5SEK3_9BACT</name>
<evidence type="ECO:0000256" key="3">
    <source>
        <dbReference type="ARBA" id="ARBA00022741"/>
    </source>
</evidence>
<dbReference type="NCBIfam" id="TIGR02397">
    <property type="entry name" value="dnaX_nterm"/>
    <property type="match status" value="1"/>
</dbReference>
<dbReference type="PRINTS" id="PR00300">
    <property type="entry name" value="CLPPROTEASEA"/>
</dbReference>
<dbReference type="EMBL" id="MWBO01000027">
    <property type="protein sequence ID" value="OQA52611.1"/>
    <property type="molecule type" value="Genomic_DNA"/>
</dbReference>
<evidence type="ECO:0000256" key="5">
    <source>
        <dbReference type="ARBA" id="ARBA00022840"/>
    </source>
</evidence>
<comment type="catalytic activity">
    <reaction evidence="7 8">
        <text>DNA(n) + a 2'-deoxyribonucleoside 5'-triphosphate = DNA(n+1) + diphosphate</text>
        <dbReference type="Rhea" id="RHEA:22508"/>
        <dbReference type="Rhea" id="RHEA-COMP:17339"/>
        <dbReference type="Rhea" id="RHEA-COMP:17340"/>
        <dbReference type="ChEBI" id="CHEBI:33019"/>
        <dbReference type="ChEBI" id="CHEBI:61560"/>
        <dbReference type="ChEBI" id="CHEBI:173112"/>
        <dbReference type="EC" id="2.7.7.7"/>
    </reaction>
</comment>
<keyword evidence="6 8" id="KW-0239">DNA-directed DNA polymerase</keyword>
<dbReference type="Pfam" id="PF13177">
    <property type="entry name" value="DNA_pol3_delta2"/>
    <property type="match status" value="1"/>
</dbReference>
<dbReference type="AlphaFoldDB" id="A0A1V5SEK3"/>
<dbReference type="InterPro" id="IPR012763">
    <property type="entry name" value="DNA_pol_III_sug/sutau_N"/>
</dbReference>
<evidence type="ECO:0000256" key="6">
    <source>
        <dbReference type="ARBA" id="ARBA00022932"/>
    </source>
</evidence>
<sequence length="482" mass="53294">MEALYRKYRPQMFAQVVGQDHVVKTLQRAIEQGRLSHAYLFCGPRGVGKTTIARLLAKAVSCVGEGERPCGKCKNCLDISKGNYIDLIEIDAASNRGIDDIRDLREKINFAPSVGDKKIYIIDEVHMLTREAFNALLKTLEEPPAHSLFVFATTEIDKVPQTILSRCQRFDFKLGTKERVIELIEKIATKEGLKLTKEASEAIAISSGGSFRDAQSLLDQISSHLGGKDADADQVASILNFGSKKGAGEFIDILKNSNASKAFEFVLDLQKRGLKIEDFLRECLSILRDEMIDLSIGEKDCKWQKNALEILLEAHSQMKISPIETLPLELSIVKIYGASGSRQDDASGDQGEDKREIASDKPIAKKDKAKGEDPVPEEQAVKEKKTIVSLSSQLRQAFVDAVSEKNKPLGSLLSGAQMEYANGVLRVYVEYPIYAAKIKSVTSIAILEGILKELFNSNVKVECEVCQEDELCESIGEVFEIA</sequence>